<sequence>MELKQQQQHLLQLHLRNTLQSSLISFIASDYYNYLINKNTIIFIRSKLNIF</sequence>
<organism evidence="1 2">
    <name type="scientific">Cronobacter sakazakii (strain ATCC BAA-894)</name>
    <name type="common">Enterobacter sakazakii</name>
    <dbReference type="NCBI Taxonomy" id="290339"/>
    <lineage>
        <taxon>Bacteria</taxon>
        <taxon>Pseudomonadati</taxon>
        <taxon>Pseudomonadota</taxon>
        <taxon>Gammaproteobacteria</taxon>
        <taxon>Enterobacterales</taxon>
        <taxon>Enterobacteriaceae</taxon>
        <taxon>Cronobacter</taxon>
    </lineage>
</organism>
<gene>
    <name evidence="1" type="ordered locus">ESA_01267</name>
</gene>
<proteinExistence type="predicted"/>
<reference evidence="1 2" key="1">
    <citation type="journal article" date="2010" name="PLoS ONE">
        <title>Genome sequence of Cronobacter sakazakii BAA-894 and comparative genomic hybridization analysis with other Cronobacter species.</title>
        <authorList>
            <person name="Kucerova E."/>
            <person name="Clifton S.W."/>
            <person name="Xia X.Q."/>
            <person name="Long F."/>
            <person name="Porwollik S."/>
            <person name="Fulton L."/>
            <person name="Fronick C."/>
            <person name="Minx P."/>
            <person name="Kyung K."/>
            <person name="Warren W."/>
            <person name="Fulton R."/>
            <person name="Feng D."/>
            <person name="Wollam A."/>
            <person name="Shah N."/>
            <person name="Bhonagiri V."/>
            <person name="Nash W.E."/>
            <person name="Hallsworth-Pepin K."/>
            <person name="Wilson R.K."/>
            <person name="McClelland M."/>
            <person name="Forsythe S.J."/>
        </authorList>
    </citation>
    <scope>NUCLEOTIDE SEQUENCE [LARGE SCALE GENOMIC DNA]</scope>
    <source>
        <strain evidence="1 2">ATCC BAA-894</strain>
    </source>
</reference>
<protein>
    <submittedName>
        <fullName evidence="1">Uncharacterized protein</fullName>
    </submittedName>
</protein>
<evidence type="ECO:0000313" key="2">
    <source>
        <dbReference type="Proteomes" id="UP000000260"/>
    </source>
</evidence>
<dbReference type="HOGENOM" id="CLU_3097900_0_0_6"/>
<keyword evidence="2" id="KW-1185">Reference proteome</keyword>
<dbReference type="KEGG" id="esa:ESA_01267"/>
<dbReference type="EMBL" id="CP000783">
    <property type="protein sequence ID" value="ABU76529.1"/>
    <property type="molecule type" value="Genomic_DNA"/>
</dbReference>
<evidence type="ECO:0000313" key="1">
    <source>
        <dbReference type="EMBL" id="ABU76529.1"/>
    </source>
</evidence>
<name>A7MJK0_CROS8</name>
<dbReference type="Proteomes" id="UP000000260">
    <property type="component" value="Chromosome"/>
</dbReference>
<dbReference type="AlphaFoldDB" id="A7MJK0"/>
<accession>A7MJK0</accession>